<name>A0A9N7N245_STRHE</name>
<feature type="region of interest" description="Disordered" evidence="3">
    <location>
        <begin position="333"/>
        <end position="375"/>
    </location>
</feature>
<organism evidence="4 5">
    <name type="scientific">Striga hermonthica</name>
    <name type="common">Purple witchweed</name>
    <name type="synonym">Buchnera hermonthica</name>
    <dbReference type="NCBI Taxonomy" id="68872"/>
    <lineage>
        <taxon>Eukaryota</taxon>
        <taxon>Viridiplantae</taxon>
        <taxon>Streptophyta</taxon>
        <taxon>Embryophyta</taxon>
        <taxon>Tracheophyta</taxon>
        <taxon>Spermatophyta</taxon>
        <taxon>Magnoliopsida</taxon>
        <taxon>eudicotyledons</taxon>
        <taxon>Gunneridae</taxon>
        <taxon>Pentapetalae</taxon>
        <taxon>asterids</taxon>
        <taxon>lamiids</taxon>
        <taxon>Lamiales</taxon>
        <taxon>Orobanchaceae</taxon>
        <taxon>Buchnereae</taxon>
        <taxon>Striga</taxon>
    </lineage>
</organism>
<dbReference type="Pfam" id="PF00612">
    <property type="entry name" value="IQ"/>
    <property type="match status" value="1"/>
</dbReference>
<protein>
    <submittedName>
        <fullName evidence="4">IQ-domain 13</fullName>
    </submittedName>
</protein>
<dbReference type="Proteomes" id="UP001153555">
    <property type="component" value="Unassembled WGS sequence"/>
</dbReference>
<dbReference type="CDD" id="cd23767">
    <property type="entry name" value="IQCD"/>
    <property type="match status" value="1"/>
</dbReference>
<dbReference type="PANTHER" id="PTHR32295:SF113">
    <property type="entry name" value="PROTEIN IQ-DOMAIN 14"/>
    <property type="match status" value="1"/>
</dbReference>
<feature type="compositionally biased region" description="Polar residues" evidence="3">
    <location>
        <begin position="360"/>
        <end position="370"/>
    </location>
</feature>
<keyword evidence="5" id="KW-1185">Reference proteome</keyword>
<evidence type="ECO:0000256" key="3">
    <source>
        <dbReference type="SAM" id="MobiDB-lite"/>
    </source>
</evidence>
<feature type="region of interest" description="Disordered" evidence="3">
    <location>
        <begin position="1"/>
        <end position="50"/>
    </location>
</feature>
<dbReference type="PANTHER" id="PTHR32295">
    <property type="entry name" value="IQ-DOMAIN 5-RELATED"/>
    <property type="match status" value="1"/>
</dbReference>
<gene>
    <name evidence="4" type="ORF">SHERM_01277</name>
</gene>
<comment type="similarity">
    <text evidence="2">Belongs to the IQD family.</text>
</comment>
<dbReference type="EMBL" id="CACSLK010016925">
    <property type="protein sequence ID" value="CAA0818424.1"/>
    <property type="molecule type" value="Genomic_DNA"/>
</dbReference>
<dbReference type="AlphaFoldDB" id="A0A9N7N245"/>
<evidence type="ECO:0000313" key="5">
    <source>
        <dbReference type="Proteomes" id="UP001153555"/>
    </source>
</evidence>
<dbReference type="GO" id="GO:0005516">
    <property type="term" value="F:calmodulin binding"/>
    <property type="evidence" value="ECO:0007669"/>
    <property type="project" value="UniProtKB-KW"/>
</dbReference>
<sequence>MGKKGSWLSAIKRVFTHSSKDKPTVGSEKKGGKEKKKDKGIRRPEKSKSLLPLFREPSSIEKILGEADQLLIRPNITNIVTTTNNDDSTNINVTNNAITSSSSSPPILPAKPLSPRVTSPKATFSPPLKALTSGVSSSSSEAFIPKVTTDNRKEITNVPTLTDQNLSATKIQAVFRGYMARRSFRAVNGLARLQEVLKGQNVKRQTANAMKQLQLFVRVHTQIQSQRIRMLENQRQDYRIHNKDLESTLSKWTNQLSENEDWDDSLLTKEEVEARRRKKAEAVIKRERAMAYAYSHQLWKDSPSSAHSPLDPRTNGFPWWWNWLDRQLTDSKNVLQTTTPPPSGPTSERGPSHRAHNNNRESTTPQSSRSVAVGPAWARCHPTGTRFPMKDNDDDSLVSCPLFSVPSYMSPTVSAMAKARRFTGTRADSGTGRRFSFPLTPNSGRWGKVGPVGDSSSRSVAEFSVGSATSMPAMVGRKPFNRFV</sequence>
<evidence type="ECO:0000313" key="4">
    <source>
        <dbReference type="EMBL" id="CAA0818424.1"/>
    </source>
</evidence>
<feature type="region of interest" description="Disordered" evidence="3">
    <location>
        <begin position="96"/>
        <end position="121"/>
    </location>
</feature>
<evidence type="ECO:0000256" key="2">
    <source>
        <dbReference type="ARBA" id="ARBA00024341"/>
    </source>
</evidence>
<proteinExistence type="inferred from homology"/>
<accession>A0A9N7N245</accession>
<dbReference type="OrthoDB" id="997112at2759"/>
<dbReference type="PROSITE" id="PS50096">
    <property type="entry name" value="IQ"/>
    <property type="match status" value="1"/>
</dbReference>
<dbReference type="SMART" id="SM00015">
    <property type="entry name" value="IQ"/>
    <property type="match status" value="1"/>
</dbReference>
<dbReference type="InterPro" id="IPR000048">
    <property type="entry name" value="IQ_motif_EF-hand-BS"/>
</dbReference>
<keyword evidence="1" id="KW-0112">Calmodulin-binding</keyword>
<feature type="region of interest" description="Disordered" evidence="3">
    <location>
        <begin position="426"/>
        <end position="453"/>
    </location>
</feature>
<comment type="caution">
    <text evidence="4">The sequence shown here is derived from an EMBL/GenBank/DDBJ whole genome shotgun (WGS) entry which is preliminary data.</text>
</comment>
<feature type="compositionally biased region" description="Low complexity" evidence="3">
    <location>
        <begin position="96"/>
        <end position="115"/>
    </location>
</feature>
<evidence type="ECO:0000256" key="1">
    <source>
        <dbReference type="ARBA" id="ARBA00022860"/>
    </source>
</evidence>
<feature type="compositionally biased region" description="Basic and acidic residues" evidence="3">
    <location>
        <begin position="18"/>
        <end position="48"/>
    </location>
</feature>
<reference evidence="4" key="1">
    <citation type="submission" date="2019-12" db="EMBL/GenBank/DDBJ databases">
        <authorList>
            <person name="Scholes J."/>
        </authorList>
    </citation>
    <scope>NUCLEOTIDE SEQUENCE</scope>
</reference>